<dbReference type="InterPro" id="IPR050228">
    <property type="entry name" value="Carboxylesterase_BioH"/>
</dbReference>
<organism evidence="2 3">
    <name type="scientific">Mesorhizobium qingshengii</name>
    <dbReference type="NCBI Taxonomy" id="1165689"/>
    <lineage>
        <taxon>Bacteria</taxon>
        <taxon>Pseudomonadati</taxon>
        <taxon>Pseudomonadota</taxon>
        <taxon>Alphaproteobacteria</taxon>
        <taxon>Hyphomicrobiales</taxon>
        <taxon>Phyllobacteriaceae</taxon>
        <taxon>Mesorhizobium</taxon>
    </lineage>
</organism>
<dbReference type="Proteomes" id="UP001152178">
    <property type="component" value="Unassembled WGS sequence"/>
</dbReference>
<name>A0ABT4QNS6_9HYPH</name>
<dbReference type="GO" id="GO:0016787">
    <property type="term" value="F:hydrolase activity"/>
    <property type="evidence" value="ECO:0007669"/>
    <property type="project" value="UniProtKB-KW"/>
</dbReference>
<dbReference type="Gene3D" id="3.40.50.1820">
    <property type="entry name" value="alpha/beta hydrolase"/>
    <property type="match status" value="1"/>
</dbReference>
<evidence type="ECO:0000259" key="1">
    <source>
        <dbReference type="Pfam" id="PF12697"/>
    </source>
</evidence>
<dbReference type="SUPFAM" id="SSF53474">
    <property type="entry name" value="alpha/beta-Hydrolases"/>
    <property type="match status" value="1"/>
</dbReference>
<gene>
    <name evidence="2" type="ORF">OOJ09_03470</name>
</gene>
<feature type="domain" description="AB hydrolase-1" evidence="1">
    <location>
        <begin position="35"/>
        <end position="278"/>
    </location>
</feature>
<proteinExistence type="predicted"/>
<comment type="caution">
    <text evidence="2">The sequence shown here is derived from an EMBL/GenBank/DDBJ whole genome shotgun (WGS) entry which is preliminary data.</text>
</comment>
<dbReference type="InterPro" id="IPR000073">
    <property type="entry name" value="AB_hydrolase_1"/>
</dbReference>
<protein>
    <submittedName>
        <fullName evidence="2">Alpha/beta hydrolase</fullName>
    </submittedName>
</protein>
<keyword evidence="3" id="KW-1185">Reference proteome</keyword>
<dbReference type="PANTHER" id="PTHR43194">
    <property type="entry name" value="HYDROLASE ALPHA/BETA FOLD FAMILY"/>
    <property type="match status" value="1"/>
</dbReference>
<evidence type="ECO:0000313" key="3">
    <source>
        <dbReference type="Proteomes" id="UP001152178"/>
    </source>
</evidence>
<dbReference type="PANTHER" id="PTHR43194:SF2">
    <property type="entry name" value="PEROXISOMAL MEMBRANE PROTEIN LPX1"/>
    <property type="match status" value="1"/>
</dbReference>
<dbReference type="Pfam" id="PF12697">
    <property type="entry name" value="Abhydrolase_6"/>
    <property type="match status" value="1"/>
</dbReference>
<sequence>MSSTAGFSDFFHSAPDGLKLHARVYGEANSGHWPVVCLPGLTRNARDFHELALYLSARSAVPRKVVAFDYRGRGQSAYDPDGSHYNVGVEAGDILAGLAALGIEAAAFIGTSRGGLIIHVLGALRPTVVKAMVFNDIGPVIEAAGLAHIQSYLERAPKPKTFAAAMNGQRDVHGQDFPALTDADWRRMVEALYRETYEGLLPDFDPKLVDTVANLDLTQPLPALWPQFEALAAIPLLTLRGANSRLLSEDTLRQMRERHSQMETITVEGQGHAPFLETGDLPQRIATFFDNAEQRGATAG</sequence>
<accession>A0ABT4QNS6</accession>
<reference evidence="2" key="1">
    <citation type="submission" date="2022-11" db="EMBL/GenBank/DDBJ databases">
        <authorList>
            <person name="Coimbra C."/>
        </authorList>
    </citation>
    <scope>NUCLEOTIDE SEQUENCE</scope>
    <source>
        <strain evidence="2">Jales19</strain>
    </source>
</reference>
<dbReference type="EMBL" id="JAPFQA010000001">
    <property type="protein sequence ID" value="MCZ8543225.1"/>
    <property type="molecule type" value="Genomic_DNA"/>
</dbReference>
<evidence type="ECO:0000313" key="2">
    <source>
        <dbReference type="EMBL" id="MCZ8543225.1"/>
    </source>
</evidence>
<dbReference type="InterPro" id="IPR029058">
    <property type="entry name" value="AB_hydrolase_fold"/>
</dbReference>
<dbReference type="RefSeq" id="WP_269903835.1">
    <property type="nucleotide sequence ID" value="NZ_JAPFQA010000001.1"/>
</dbReference>
<keyword evidence="2" id="KW-0378">Hydrolase</keyword>